<dbReference type="GO" id="GO:0001716">
    <property type="term" value="F:L-amino-acid oxidase activity"/>
    <property type="evidence" value="ECO:0007669"/>
    <property type="project" value="TreeGrafter"/>
</dbReference>
<dbReference type="EMBL" id="JAHLJV010000048">
    <property type="protein sequence ID" value="KAK1585021.1"/>
    <property type="molecule type" value="Genomic_DNA"/>
</dbReference>
<dbReference type="InterPro" id="IPR036188">
    <property type="entry name" value="FAD/NAD-bd_sf"/>
</dbReference>
<dbReference type="PANTHER" id="PTHR10742:SF342">
    <property type="entry name" value="AMINE OXIDASE"/>
    <property type="match status" value="1"/>
</dbReference>
<dbReference type="Pfam" id="PF01593">
    <property type="entry name" value="Amino_oxidase"/>
    <property type="match status" value="1"/>
</dbReference>
<feature type="domain" description="Amine oxidase" evidence="1">
    <location>
        <begin position="81"/>
        <end position="640"/>
    </location>
</feature>
<dbReference type="Proteomes" id="UP001230504">
    <property type="component" value="Unassembled WGS sequence"/>
</dbReference>
<dbReference type="GeneID" id="85442502"/>
<name>A0AAD8V180_9PEZI</name>
<gene>
    <name evidence="2" type="ORF">LY79DRAFT_559548</name>
</gene>
<dbReference type="Gene3D" id="3.50.50.60">
    <property type="entry name" value="FAD/NAD(P)-binding domain"/>
    <property type="match status" value="1"/>
</dbReference>
<keyword evidence="3" id="KW-1185">Reference proteome</keyword>
<dbReference type="PANTHER" id="PTHR10742">
    <property type="entry name" value="FLAVIN MONOAMINE OXIDASE"/>
    <property type="match status" value="1"/>
</dbReference>
<evidence type="ECO:0000259" key="1">
    <source>
        <dbReference type="Pfam" id="PF01593"/>
    </source>
</evidence>
<evidence type="ECO:0000313" key="2">
    <source>
        <dbReference type="EMBL" id="KAK1585021.1"/>
    </source>
</evidence>
<accession>A0AAD8V180</accession>
<dbReference type="RefSeq" id="XP_060412074.1">
    <property type="nucleotide sequence ID" value="XM_060558262.1"/>
</dbReference>
<sequence>MSTEVSEPVDSYKSQWARYVSRTKFESDLHLVSSRLRDMKTGMPIPNDVAGLAEFTEKVTTGGLTPEKAGELRVGIVGAGVAGLFTALLLDWVCENVKGLKIDYDILEASDKTRFGGRLFTHYFDDPPKRVHDYYDVGAMRFPDNTVMDRTFRLFKFLGIEKIAAGQPSPRKRPEDPPVLVPYFMEDTKDVCPSLFNDRRTVGRVYEKEGVVDPYDLNKGLLEDQRIPEDLLKMDPSKLFEEAIRPYIEAVKDGLDKRKTDPSLDASSVKTSEAKAPGDEELFWEMLRQSDRMSVRQFLLSKENPSLGITGPGYSYPTVQWMETATYGTGWYDQSLTEAVLEHLDFDTEKPVNDHWWCVDGGAQKIAEAMRKKLKNPDCIQFNSQVVAMDAHASPNRDQAERLTLKIRDTKAEPDSRGAERDERYFTVFNSTTLGSMGRMDLSKAGLLWDTKQAIRCLGYGASCKVGMMFRKAWWREEPFNITQGGLARTDLPLQVCVYPSYNIHDPVDEPAVLLVSYTWGQEAQRIASLISSDSPAGEEELKNVLLHDVAMLHSGKASPYEDTLTLITGLYDTHHAYDWYRDPHTAGAFAYFGPCQFWDLYPAITKPNAFGQLYFVGEAASTHHAWVVGALESVVRAAWSMFNLLHQGSLKDGESYTPYLEAMHLLEKDPKEEGAGLPFYPLPRELPMRRKGQKGGKLKDHPSYHNGKEVPMKFGAALGILSVIECFIEEFDKMEGGQSLMEFL</sequence>
<proteinExistence type="predicted"/>
<comment type="caution">
    <text evidence="2">The sequence shown here is derived from an EMBL/GenBank/DDBJ whole genome shotgun (WGS) entry which is preliminary data.</text>
</comment>
<dbReference type="InterPro" id="IPR050281">
    <property type="entry name" value="Flavin_monoamine_oxidase"/>
</dbReference>
<dbReference type="SUPFAM" id="SSF54373">
    <property type="entry name" value="FAD-linked reductases, C-terminal domain"/>
    <property type="match status" value="1"/>
</dbReference>
<reference evidence="2" key="1">
    <citation type="submission" date="2021-06" db="EMBL/GenBank/DDBJ databases">
        <title>Comparative genomics, transcriptomics and evolutionary studies reveal genomic signatures of adaptation to plant cell wall in hemibiotrophic fungi.</title>
        <authorList>
            <consortium name="DOE Joint Genome Institute"/>
            <person name="Baroncelli R."/>
            <person name="Diaz J.F."/>
            <person name="Benocci T."/>
            <person name="Peng M."/>
            <person name="Battaglia E."/>
            <person name="Haridas S."/>
            <person name="Andreopoulos W."/>
            <person name="Labutti K."/>
            <person name="Pangilinan J."/>
            <person name="Floch G.L."/>
            <person name="Makela M.R."/>
            <person name="Henrissat B."/>
            <person name="Grigoriev I.V."/>
            <person name="Crouch J.A."/>
            <person name="De Vries R.P."/>
            <person name="Sukno S.A."/>
            <person name="Thon M.R."/>
        </authorList>
    </citation>
    <scope>NUCLEOTIDE SEQUENCE</scope>
    <source>
        <strain evidence="2">CBS 125086</strain>
    </source>
</reference>
<organism evidence="2 3">
    <name type="scientific">Colletotrichum navitas</name>
    <dbReference type="NCBI Taxonomy" id="681940"/>
    <lineage>
        <taxon>Eukaryota</taxon>
        <taxon>Fungi</taxon>
        <taxon>Dikarya</taxon>
        <taxon>Ascomycota</taxon>
        <taxon>Pezizomycotina</taxon>
        <taxon>Sordariomycetes</taxon>
        <taxon>Hypocreomycetidae</taxon>
        <taxon>Glomerellales</taxon>
        <taxon>Glomerellaceae</taxon>
        <taxon>Colletotrichum</taxon>
        <taxon>Colletotrichum graminicola species complex</taxon>
    </lineage>
</organism>
<dbReference type="InterPro" id="IPR002937">
    <property type="entry name" value="Amino_oxidase"/>
</dbReference>
<dbReference type="GO" id="GO:0009063">
    <property type="term" value="P:amino acid catabolic process"/>
    <property type="evidence" value="ECO:0007669"/>
    <property type="project" value="TreeGrafter"/>
</dbReference>
<dbReference type="SUPFAM" id="SSF51905">
    <property type="entry name" value="FAD/NAD(P)-binding domain"/>
    <property type="match status" value="1"/>
</dbReference>
<dbReference type="Gene3D" id="3.90.660.10">
    <property type="match status" value="2"/>
</dbReference>
<dbReference type="AlphaFoldDB" id="A0AAD8V180"/>
<evidence type="ECO:0000313" key="3">
    <source>
        <dbReference type="Proteomes" id="UP001230504"/>
    </source>
</evidence>
<protein>
    <submittedName>
        <fullName evidence="2">Flavin-containing amine oxidoreductase</fullName>
    </submittedName>
</protein>
<dbReference type="Gene3D" id="1.10.10.1620">
    <property type="match status" value="1"/>
</dbReference>